<evidence type="ECO:0008006" key="3">
    <source>
        <dbReference type="Google" id="ProtNLM"/>
    </source>
</evidence>
<organism evidence="1 2">
    <name type="scientific">Pontibacter aydingkolensis</name>
    <dbReference type="NCBI Taxonomy" id="1911536"/>
    <lineage>
        <taxon>Bacteria</taxon>
        <taxon>Pseudomonadati</taxon>
        <taxon>Bacteroidota</taxon>
        <taxon>Cytophagia</taxon>
        <taxon>Cytophagales</taxon>
        <taxon>Hymenobacteraceae</taxon>
        <taxon>Pontibacter</taxon>
    </lineage>
</organism>
<proteinExistence type="predicted"/>
<evidence type="ECO:0000313" key="2">
    <source>
        <dbReference type="Proteomes" id="UP000813018"/>
    </source>
</evidence>
<protein>
    <recommendedName>
        <fullName evidence="3">Polysaccharide (De)acetylase</fullName>
    </recommendedName>
</protein>
<dbReference type="EMBL" id="JAHYXK010000008">
    <property type="protein sequence ID" value="MBW7467670.1"/>
    <property type="molecule type" value="Genomic_DNA"/>
</dbReference>
<reference evidence="1 2" key="1">
    <citation type="journal article" date="2016" name="Int. J. Syst. Evol. Microbiol.">
        <title>Pontibacter aydingkolensis sp. nov., isolated from soil of a salt lake.</title>
        <authorList>
            <person name="Osman G."/>
            <person name="Zhang T."/>
            <person name="Lou K."/>
            <person name="Gao Y."/>
            <person name="Chang W."/>
            <person name="Lin Q."/>
            <person name="Yang H.M."/>
            <person name="Huo X.D."/>
            <person name="Wang N."/>
        </authorList>
    </citation>
    <scope>NUCLEOTIDE SEQUENCE [LARGE SCALE GENOMIC DNA]</scope>
    <source>
        <strain evidence="1 2">KACC 19255</strain>
    </source>
</reference>
<sequence>MFSKIKRSVSKNISNIPGWSTSRKIIVFLVDDWGAVRIRNKAAWNALKNAGIDVESSRFNRYDTLAGCDDLTSLFDILARVKDRTNRSAVFTAVAAVANPDFAKIRASDFQQYHYEAFTTTLQRYFSTNQASLLWQQGIDQRLFVPEFHGREHLNVKFWFKSLMTGDKNIRTAFDYESIGIKASGKSDYKNGYMAAYDFESKEDIPELVKLSEKGIDIFKESFNYSPSLLVAPSLLHNSAIEPALAKKGIKFIDRAKVSLEPQGNAKYKKKHFYLGEKNKHGQLYFTRNCLFEPTHQADSVNMAMGDISIAFRWNKPAIISSHRVNFVGGLDEANRKIGLNKLEELLNRIIDKWPEVEFMTASELGEIMLEGGR</sequence>
<evidence type="ECO:0000313" key="1">
    <source>
        <dbReference type="EMBL" id="MBW7467670.1"/>
    </source>
</evidence>
<accession>A0ABS7CV48</accession>
<name>A0ABS7CV48_9BACT</name>
<comment type="caution">
    <text evidence="1">The sequence shown here is derived from an EMBL/GenBank/DDBJ whole genome shotgun (WGS) entry which is preliminary data.</text>
</comment>
<gene>
    <name evidence="1" type="ORF">K0O23_11380</name>
</gene>
<dbReference type="Proteomes" id="UP000813018">
    <property type="component" value="Unassembled WGS sequence"/>
</dbReference>
<keyword evidence="2" id="KW-1185">Reference proteome</keyword>
<dbReference type="RefSeq" id="WP_219877548.1">
    <property type="nucleotide sequence ID" value="NZ_JAHYXK010000008.1"/>
</dbReference>